<evidence type="ECO:0000256" key="1">
    <source>
        <dbReference type="ARBA" id="ARBA00006479"/>
    </source>
</evidence>
<reference evidence="2 3" key="1">
    <citation type="submission" date="2017-09" db="EMBL/GenBank/DDBJ databases">
        <title>Bacterial strain isolated from the female urinary microbiota.</title>
        <authorList>
            <person name="Thomas-White K."/>
            <person name="Kumar N."/>
            <person name="Forster S."/>
            <person name="Putonti C."/>
            <person name="Lawley T."/>
            <person name="Wolfe A.J."/>
        </authorList>
    </citation>
    <scope>NUCLEOTIDE SEQUENCE [LARGE SCALE GENOMIC DNA]</scope>
    <source>
        <strain evidence="2 3">UMB0240</strain>
    </source>
</reference>
<dbReference type="Proteomes" id="UP000235701">
    <property type="component" value="Unassembled WGS sequence"/>
</dbReference>
<evidence type="ECO:0000313" key="2">
    <source>
        <dbReference type="EMBL" id="PMC79272.1"/>
    </source>
</evidence>
<dbReference type="CDD" id="cd24152">
    <property type="entry name" value="ASKHA_NBD_ROK-like"/>
    <property type="match status" value="1"/>
</dbReference>
<proteinExistence type="inferred from homology"/>
<dbReference type="PANTHER" id="PTHR18964">
    <property type="entry name" value="ROK (REPRESSOR, ORF, KINASE) FAMILY"/>
    <property type="match status" value="1"/>
</dbReference>
<dbReference type="Pfam" id="PF00480">
    <property type="entry name" value="ROK"/>
    <property type="match status" value="1"/>
</dbReference>
<organism evidence="2 3">
    <name type="scientific">Aerococcus viridans</name>
    <dbReference type="NCBI Taxonomy" id="1377"/>
    <lineage>
        <taxon>Bacteria</taxon>
        <taxon>Bacillati</taxon>
        <taxon>Bacillota</taxon>
        <taxon>Bacilli</taxon>
        <taxon>Lactobacillales</taxon>
        <taxon>Aerococcaceae</taxon>
        <taxon>Aerococcus</taxon>
    </lineage>
</organism>
<protein>
    <submittedName>
        <fullName evidence="2">ROK family protein</fullName>
    </submittedName>
</protein>
<keyword evidence="3" id="KW-1185">Reference proteome</keyword>
<name>A0A2N6UCH3_9LACT</name>
<dbReference type="AlphaFoldDB" id="A0A2N6UCH3"/>
<dbReference type="InterPro" id="IPR043129">
    <property type="entry name" value="ATPase_NBD"/>
</dbReference>
<dbReference type="InterPro" id="IPR000600">
    <property type="entry name" value="ROK"/>
</dbReference>
<dbReference type="PANTHER" id="PTHR18964:SF170">
    <property type="entry name" value="SUGAR KINASE"/>
    <property type="match status" value="1"/>
</dbReference>
<dbReference type="Gene3D" id="3.30.420.40">
    <property type="match status" value="2"/>
</dbReference>
<comment type="similarity">
    <text evidence="1">Belongs to the ROK (NagC/XylR) family.</text>
</comment>
<dbReference type="SUPFAM" id="SSF53067">
    <property type="entry name" value="Actin-like ATPase domain"/>
    <property type="match status" value="1"/>
</dbReference>
<dbReference type="RefSeq" id="WP_102199442.1">
    <property type="nucleotide sequence ID" value="NZ_PNHQ01000020.1"/>
</dbReference>
<dbReference type="EMBL" id="PNHQ01000020">
    <property type="protein sequence ID" value="PMC79272.1"/>
    <property type="molecule type" value="Genomic_DNA"/>
</dbReference>
<accession>A0A2N6UCH3</accession>
<sequence>MTAQSLYLGIDIGGTNIKTGLVDETGQVTNQNKRKTPQNLPDLKLAIIDIVDQAKAQVGDQLKGVAFSAPGRVVSETGVVHVGGAIPFIDGLNFKTFIQENFGLPAAAINDGKAAAQAELWQGNLTNVENGLVLLLGTGVGGGIVLNGQLHQGSHFQAGELSYMYASSSDMTTENAMGRRGSAVVFVNKSRELLGLAPGDGEEVFQALAEGDSPEVTALFDQYCQDIVYIIHTLQISLDLDRVIFGGGISAQPLLLEGIQNKYNEIRDCVEWFKNSFEPIEIDLCKYGSEANLIGAVYQLLIEM</sequence>
<gene>
    <name evidence="2" type="ORF">CJ191_07670</name>
</gene>
<dbReference type="OrthoDB" id="9795247at2"/>
<evidence type="ECO:0000313" key="3">
    <source>
        <dbReference type="Proteomes" id="UP000235701"/>
    </source>
</evidence>
<comment type="caution">
    <text evidence="2">The sequence shown here is derived from an EMBL/GenBank/DDBJ whole genome shotgun (WGS) entry which is preliminary data.</text>
</comment>